<gene>
    <name evidence="7" type="ORF">GLAREA_09801</name>
</gene>
<dbReference type="GO" id="GO:0000981">
    <property type="term" value="F:DNA-binding transcription factor activity, RNA polymerase II-specific"/>
    <property type="evidence" value="ECO:0007669"/>
    <property type="project" value="InterPro"/>
</dbReference>
<dbReference type="OrthoDB" id="1600564at2759"/>
<dbReference type="HOGENOM" id="CLU_006524_7_0_1"/>
<dbReference type="GeneID" id="19468848"/>
<dbReference type="PROSITE" id="PS00463">
    <property type="entry name" value="ZN2_CY6_FUNGAL_1"/>
    <property type="match status" value="1"/>
</dbReference>
<dbReference type="InterPro" id="IPR001138">
    <property type="entry name" value="Zn2Cys6_DnaBD"/>
</dbReference>
<dbReference type="RefSeq" id="XP_008084588.1">
    <property type="nucleotide sequence ID" value="XM_008086397.1"/>
</dbReference>
<evidence type="ECO:0000313" key="8">
    <source>
        <dbReference type="Proteomes" id="UP000016922"/>
    </source>
</evidence>
<evidence type="ECO:0000313" key="7">
    <source>
        <dbReference type="EMBL" id="EPE28680.1"/>
    </source>
</evidence>
<protein>
    <submittedName>
        <fullName evidence="7">Zn2/Cys6 DNA-binding protein</fullName>
    </submittedName>
</protein>
<keyword evidence="8" id="KW-1185">Reference proteome</keyword>
<evidence type="ECO:0000256" key="1">
    <source>
        <dbReference type="ARBA" id="ARBA00004123"/>
    </source>
</evidence>
<dbReference type="AlphaFoldDB" id="S3CSN9"/>
<dbReference type="GO" id="GO:0000976">
    <property type="term" value="F:transcription cis-regulatory region binding"/>
    <property type="evidence" value="ECO:0007669"/>
    <property type="project" value="TreeGrafter"/>
</dbReference>
<keyword evidence="4" id="KW-0804">Transcription</keyword>
<evidence type="ECO:0000256" key="5">
    <source>
        <dbReference type="ARBA" id="ARBA00023242"/>
    </source>
</evidence>
<dbReference type="PANTHER" id="PTHR31845:SF32">
    <property type="entry name" value="MISCELLANEOUS ZN(II)2CYS6 TRANSCRIPTION FACTOR (EUROFUNG)-RELATED"/>
    <property type="match status" value="1"/>
</dbReference>
<dbReference type="SUPFAM" id="SSF57701">
    <property type="entry name" value="Zn2/Cys6 DNA-binding domain"/>
    <property type="match status" value="1"/>
</dbReference>
<dbReference type="InterPro" id="IPR051089">
    <property type="entry name" value="prtT"/>
</dbReference>
<dbReference type="KEGG" id="glz:GLAREA_09801"/>
<comment type="subcellular location">
    <subcellularLocation>
        <location evidence="1">Nucleus</location>
    </subcellularLocation>
</comment>
<dbReference type="Gene3D" id="4.10.240.10">
    <property type="entry name" value="Zn(2)-C6 fungal-type DNA-binding domain"/>
    <property type="match status" value="1"/>
</dbReference>
<proteinExistence type="predicted"/>
<reference evidence="7 8" key="1">
    <citation type="journal article" date="2013" name="BMC Genomics">
        <title>Genomics-driven discovery of the pneumocandin biosynthetic gene cluster in the fungus Glarea lozoyensis.</title>
        <authorList>
            <person name="Chen L."/>
            <person name="Yue Q."/>
            <person name="Zhang X."/>
            <person name="Xiang M."/>
            <person name="Wang C."/>
            <person name="Li S."/>
            <person name="Che Y."/>
            <person name="Ortiz-Lopez F.J."/>
            <person name="Bills G.F."/>
            <person name="Liu X."/>
            <person name="An Z."/>
        </authorList>
    </citation>
    <scope>NUCLEOTIDE SEQUENCE [LARGE SCALE GENOMIC DNA]</scope>
    <source>
        <strain evidence="8">ATCC 20868 / MF5171</strain>
    </source>
</reference>
<evidence type="ECO:0000256" key="2">
    <source>
        <dbReference type="ARBA" id="ARBA00023015"/>
    </source>
</evidence>
<dbReference type="Proteomes" id="UP000016922">
    <property type="component" value="Unassembled WGS sequence"/>
</dbReference>
<organism evidence="7 8">
    <name type="scientific">Glarea lozoyensis (strain ATCC 20868 / MF5171)</name>
    <dbReference type="NCBI Taxonomy" id="1116229"/>
    <lineage>
        <taxon>Eukaryota</taxon>
        <taxon>Fungi</taxon>
        <taxon>Dikarya</taxon>
        <taxon>Ascomycota</taxon>
        <taxon>Pezizomycotina</taxon>
        <taxon>Leotiomycetes</taxon>
        <taxon>Helotiales</taxon>
        <taxon>Helotiaceae</taxon>
        <taxon>Glarea</taxon>
    </lineage>
</organism>
<accession>S3CSN9</accession>
<feature type="domain" description="Zn(2)-C6 fungal-type" evidence="6">
    <location>
        <begin position="13"/>
        <end position="44"/>
    </location>
</feature>
<dbReference type="eggNOG" id="ENOG502SD7F">
    <property type="taxonomic scope" value="Eukaryota"/>
</dbReference>
<sequence>MDYTATGSTYGRACINCARNKSKCVVQDVLGAKCERCHRLSKECRPAPTTRRRNYRKPIASKTTQLEEKIDGLMSIFNSQPALSSFGDSQTNIIFPNQDSRNGLPSYGTSSPPSTRSGSIAFTKVAGQALTPGTSSFTSNANSPADVFAFSHEPTSLEAEEYLNVFRSQQLKYFPFVHIPYETSADQLQQKYPFLWLCIMSISSKSVLQQQALSRQIKTTVAQRLLHESECSIDILLGLLAFIGWSNLQVHSKVNLSLYAQLAETMIFDLSLNKPKPKSDQLVLCTSSQTYYKPLPRSMEERRAVLGCFLITSIISSFVQKIDALRWNPHMDECLQVLSAQPECANDETLVKLVQLQLVVEKVGYWQEEMENDIEHSKMPPTFFIASLTSQLEEIGAKTSFPPHASELLAAHFHSTSLAINETAMLPLPVTSINSNSGHIERLYACLNSVKSWFDVFFTIPPSDYIGFPYSIFSQLSHSLITLYRLSSLNDPFWPKTEVRKTANVLLILDTVIENLSQVASLAGLNSKDAGDDVFTKTSRRFRSVRVGWEARLDADIMMAAATLTSNSDGALPYDLSMDFPEDEWPADDWLTDILTSMRT</sequence>
<dbReference type="OMA" id="DINWMTQ"/>
<dbReference type="PANTHER" id="PTHR31845">
    <property type="entry name" value="FINGER DOMAIN PROTEIN, PUTATIVE-RELATED"/>
    <property type="match status" value="1"/>
</dbReference>
<dbReference type="CDD" id="cd00067">
    <property type="entry name" value="GAL4"/>
    <property type="match status" value="1"/>
</dbReference>
<name>S3CSN9_GLAL2</name>
<evidence type="ECO:0000259" key="6">
    <source>
        <dbReference type="PROSITE" id="PS00463"/>
    </source>
</evidence>
<keyword evidence="2" id="KW-0805">Transcription regulation</keyword>
<evidence type="ECO:0000256" key="3">
    <source>
        <dbReference type="ARBA" id="ARBA00023125"/>
    </source>
</evidence>
<keyword evidence="5" id="KW-0539">Nucleus</keyword>
<dbReference type="GO" id="GO:0005634">
    <property type="term" value="C:nucleus"/>
    <property type="evidence" value="ECO:0007669"/>
    <property type="project" value="UniProtKB-SubCell"/>
</dbReference>
<dbReference type="InterPro" id="IPR036864">
    <property type="entry name" value="Zn2-C6_fun-type_DNA-bd_sf"/>
</dbReference>
<dbReference type="GO" id="GO:0008270">
    <property type="term" value="F:zinc ion binding"/>
    <property type="evidence" value="ECO:0007669"/>
    <property type="project" value="InterPro"/>
</dbReference>
<keyword evidence="3 7" id="KW-0238">DNA-binding</keyword>
<evidence type="ECO:0000256" key="4">
    <source>
        <dbReference type="ARBA" id="ARBA00023163"/>
    </source>
</evidence>
<dbReference type="EMBL" id="KE145368">
    <property type="protein sequence ID" value="EPE28680.1"/>
    <property type="molecule type" value="Genomic_DNA"/>
</dbReference>